<dbReference type="Proteomes" id="UP000542973">
    <property type="component" value="Unassembled WGS sequence"/>
</dbReference>
<gene>
    <name evidence="1" type="ORF">HLB16_23460</name>
</gene>
<evidence type="ECO:0000313" key="1">
    <source>
        <dbReference type="EMBL" id="NNH13812.1"/>
    </source>
</evidence>
<reference evidence="1 2" key="1">
    <citation type="submission" date="2020-05" db="EMBL/GenBank/DDBJ databases">
        <title>MicrobeNet Type strains.</title>
        <authorList>
            <person name="Nicholson A.C."/>
        </authorList>
    </citation>
    <scope>NUCLEOTIDE SEQUENCE [LARGE SCALE GENOMIC DNA]</scope>
    <source>
        <strain evidence="1 2">ATCC 700815</strain>
    </source>
</reference>
<dbReference type="RefSeq" id="WP_053821602.1">
    <property type="nucleotide sequence ID" value="NZ_BAAAEB010000051.1"/>
</dbReference>
<dbReference type="EMBL" id="JABEMD010000060">
    <property type="protein sequence ID" value="NNH13812.1"/>
    <property type="molecule type" value="Genomic_DNA"/>
</dbReference>
<organism evidence="1 2">
    <name type="scientific">Cupriavidus gilardii</name>
    <dbReference type="NCBI Taxonomy" id="82541"/>
    <lineage>
        <taxon>Bacteria</taxon>
        <taxon>Pseudomonadati</taxon>
        <taxon>Pseudomonadota</taxon>
        <taxon>Betaproteobacteria</taxon>
        <taxon>Burkholderiales</taxon>
        <taxon>Burkholderiaceae</taxon>
        <taxon>Cupriavidus</taxon>
    </lineage>
</organism>
<proteinExistence type="predicted"/>
<evidence type="ECO:0000313" key="2">
    <source>
        <dbReference type="Proteomes" id="UP000542973"/>
    </source>
</evidence>
<sequence length="87" mass="9190">MKMEAGQSPAADQYAEGFKEGVRQALQRCRLLLASGNVTATACITALEAMSTTTAGIQATAYRCPKCKQDVAAPAIAEHWKACRVTG</sequence>
<accession>A0A849BEC8</accession>
<protein>
    <submittedName>
        <fullName evidence="1">Uncharacterized protein</fullName>
    </submittedName>
</protein>
<comment type="caution">
    <text evidence="1">The sequence shown here is derived from an EMBL/GenBank/DDBJ whole genome shotgun (WGS) entry which is preliminary data.</text>
</comment>
<dbReference type="AlphaFoldDB" id="A0A849BEC8"/>
<name>A0A849BEC8_9BURK</name>